<organism evidence="2 3">
    <name type="scientific">Durusdinium trenchii</name>
    <dbReference type="NCBI Taxonomy" id="1381693"/>
    <lineage>
        <taxon>Eukaryota</taxon>
        <taxon>Sar</taxon>
        <taxon>Alveolata</taxon>
        <taxon>Dinophyceae</taxon>
        <taxon>Suessiales</taxon>
        <taxon>Symbiodiniaceae</taxon>
        <taxon>Durusdinium</taxon>
    </lineage>
</organism>
<accession>A0ABP0LU42</accession>
<dbReference type="EMBL" id="CAXAMM010017668">
    <property type="protein sequence ID" value="CAK9041626.1"/>
    <property type="molecule type" value="Genomic_DNA"/>
</dbReference>
<sequence length="371" mass="40056">MERGGEQIPAPSHVHLGEAQDLWLLPKRYCRYKDEEMLKPGVSSGFMASSAAVLATNVPTLVAECSGSIASLTCINQMAEASSVMGFIGRAISKAKELAKEGKIKECKKVLPDSLASSLGDSVAQYIGFLHQLGGIDATLLEEKQVGASKAKKQEKAAKEVLQSKTFAQICEEPNEGDAKLAQSLSEEDLKKVVEKASKGIMTAEQADSVAKKIQTEGVEKLSDELLTQEEEAIEKTLQHATAASLMALQANETLPGSLMELSQANEQQLQGFFYGMISLLISIIARVIYLATEGAFALVCCLLSIGDLTENEGLGVHKEFTTLQRVMWPLTCPVMVLRYAAGLGSNPEDRDAFSESSLGWRGVIEAFQYD</sequence>
<dbReference type="Proteomes" id="UP001642464">
    <property type="component" value="Unassembled WGS sequence"/>
</dbReference>
<evidence type="ECO:0000313" key="2">
    <source>
        <dbReference type="EMBL" id="CAK9042107.1"/>
    </source>
</evidence>
<gene>
    <name evidence="1" type="ORF">SCF082_LOCUS24014</name>
    <name evidence="2" type="ORF">SCF082_LOCUS24272</name>
</gene>
<reference evidence="2 3" key="1">
    <citation type="submission" date="2024-02" db="EMBL/GenBank/DDBJ databases">
        <authorList>
            <person name="Chen Y."/>
            <person name="Shah S."/>
            <person name="Dougan E. K."/>
            <person name="Thang M."/>
            <person name="Chan C."/>
        </authorList>
    </citation>
    <scope>NUCLEOTIDE SEQUENCE [LARGE SCALE GENOMIC DNA]</scope>
</reference>
<dbReference type="EMBL" id="CAXAMM010017780">
    <property type="protein sequence ID" value="CAK9042107.1"/>
    <property type="molecule type" value="Genomic_DNA"/>
</dbReference>
<keyword evidence="3" id="KW-1185">Reference proteome</keyword>
<evidence type="ECO:0000313" key="3">
    <source>
        <dbReference type="Proteomes" id="UP001642464"/>
    </source>
</evidence>
<comment type="caution">
    <text evidence="2">The sequence shown here is derived from an EMBL/GenBank/DDBJ whole genome shotgun (WGS) entry which is preliminary data.</text>
</comment>
<evidence type="ECO:0000313" key="1">
    <source>
        <dbReference type="EMBL" id="CAK9041626.1"/>
    </source>
</evidence>
<name>A0ABP0LU42_9DINO</name>
<protein>
    <submittedName>
        <fullName evidence="2">Uncharacterized protein</fullName>
    </submittedName>
</protein>
<proteinExistence type="predicted"/>